<dbReference type="InterPro" id="IPR002513">
    <property type="entry name" value="Tn3_Tnp_DDE_dom"/>
</dbReference>
<dbReference type="Pfam" id="PF01526">
    <property type="entry name" value="DDE_Tnp_Tn3"/>
    <property type="match status" value="1"/>
</dbReference>
<reference evidence="4 5" key="2">
    <citation type="submission" date="2017-09" db="EMBL/GenBank/DDBJ databases">
        <authorList>
            <person name="Lee N."/>
            <person name="Cho B.-K."/>
        </authorList>
    </citation>
    <scope>NUCLEOTIDE SEQUENCE [LARGE SCALE GENOMIC DNA]</scope>
    <source>
        <strain evidence="4 5">ATCC 27467</strain>
    </source>
</reference>
<dbReference type="GO" id="GO:0004803">
    <property type="term" value="F:transposase activity"/>
    <property type="evidence" value="ECO:0007669"/>
    <property type="project" value="InterPro"/>
</dbReference>
<evidence type="ECO:0000313" key="3">
    <source>
        <dbReference type="EMBL" id="GGZ99807.1"/>
    </source>
</evidence>
<evidence type="ECO:0000259" key="2">
    <source>
        <dbReference type="Pfam" id="PF13700"/>
    </source>
</evidence>
<dbReference type="InterPro" id="IPR025296">
    <property type="entry name" value="DUF4158"/>
</dbReference>
<keyword evidence="5" id="KW-1185">Reference proteome</keyword>
<dbReference type="Proteomes" id="UP000326831">
    <property type="component" value="Chromosome"/>
</dbReference>
<dbReference type="AlphaFoldDB" id="A0A5P2UVA7"/>
<dbReference type="Pfam" id="PF13700">
    <property type="entry name" value="DUF4158"/>
    <property type="match status" value="1"/>
</dbReference>
<dbReference type="EMBL" id="CP023701">
    <property type="protein sequence ID" value="QEU82269.1"/>
    <property type="molecule type" value="Genomic_DNA"/>
</dbReference>
<feature type="domain" description="DUF4158" evidence="2">
    <location>
        <begin position="5"/>
        <end position="171"/>
    </location>
</feature>
<dbReference type="Proteomes" id="UP000634660">
    <property type="component" value="Unassembled WGS sequence"/>
</dbReference>
<name>A0A5P2UVA7_9ACTN</name>
<dbReference type="KEGG" id="ssub:CP968_31940"/>
<evidence type="ECO:0000313" key="4">
    <source>
        <dbReference type="EMBL" id="QEU82269.1"/>
    </source>
</evidence>
<gene>
    <name evidence="4" type="ORF">CP968_31940</name>
    <name evidence="3" type="ORF">GCM10010371_68910</name>
</gene>
<protein>
    <submittedName>
        <fullName evidence="4">Tn3 family transposase</fullName>
    </submittedName>
</protein>
<dbReference type="GO" id="GO:0006313">
    <property type="term" value="P:DNA transposition"/>
    <property type="evidence" value="ECO:0007669"/>
    <property type="project" value="InterPro"/>
</dbReference>
<evidence type="ECO:0000259" key="1">
    <source>
        <dbReference type="Pfam" id="PF01526"/>
    </source>
</evidence>
<sequence length="716" mass="77706">MPVDFLSDDQVSRFGRFAADPTPGELEQFFRLDGRARELVAGKRRDATKLGWAVQWGTVRMLGTFLLDDPVAVPASTVAFVAEQLHLDPACLDDYTARPKTAYEHTWEIRDAYGYREFSAAEAEVRGFLAARVWASLEGPRALFDRAVVWLVDNRVLLPGITTLTRLVAEVRATENAALYRTLDEAVPDELRQSMRDLLKVPEGKRVSELERLRTVPMRVSGSAMTAALERAKDVRGLGAHLVPTSVVPGARMARYGMGSKAPTLRELEESRKTATLLATVRHLESASVDDALDLLDVLMASRLLARADRVGKEEKLKALPKLKRAAGRVAKAVGVLLETAPATEDGELVSVVDAWAAIEKAVPREKLAEALAIIAEVVPDEEGDEDEEWRAALATRYGTVRGFIRLLVDVVDFGAVEAGAPVVKALKQLPHLIHRKKLPATEVERELVTGSWRRLVFAAPGAEPGLADKAAYSFCVLEHLHRALRRRDVYARGGDRWGDPRAKLLAGDRWESAQPTVLTALGLEAEPAAHLAELAGALHGAYHQVVAGLPTNSAVSFKDGKLVLDRLGPAAEPKLMPAFRQLANGMLPKVDFPELLLEVADLTGMTSAFTHISGADPSMEEFELSVCALLLSEACNVGLTPVVKPNVPALTRGRLVQVDQGYLRAETISAANGMLIEAQRGIDVVRAWGGGLIASADGVRFTVPVQSLHAGYSPK</sequence>
<reference evidence="3" key="3">
    <citation type="submission" date="2020-09" db="EMBL/GenBank/DDBJ databases">
        <authorList>
            <person name="Sun Q."/>
            <person name="Ohkuma M."/>
        </authorList>
    </citation>
    <scope>NUCLEOTIDE SEQUENCE</scope>
    <source>
        <strain evidence="3">JCM 4834</strain>
    </source>
</reference>
<accession>A0A5P2UVA7</accession>
<organism evidence="4 5">
    <name type="scientific">Streptomyces subrutilus</name>
    <dbReference type="NCBI Taxonomy" id="36818"/>
    <lineage>
        <taxon>Bacteria</taxon>
        <taxon>Bacillati</taxon>
        <taxon>Actinomycetota</taxon>
        <taxon>Actinomycetes</taxon>
        <taxon>Kitasatosporales</taxon>
        <taxon>Streptomycetaceae</taxon>
        <taxon>Streptomyces</taxon>
    </lineage>
</organism>
<dbReference type="EMBL" id="BMVX01000055">
    <property type="protein sequence ID" value="GGZ99807.1"/>
    <property type="molecule type" value="Genomic_DNA"/>
</dbReference>
<dbReference type="OrthoDB" id="3538665at2"/>
<feature type="domain" description="Tn3 transposase DDE" evidence="1">
    <location>
        <begin position="595"/>
        <end position="716"/>
    </location>
</feature>
<reference evidence="3" key="1">
    <citation type="journal article" date="2014" name="Int. J. Syst. Evol. Microbiol.">
        <title>Complete genome sequence of Corynebacterium casei LMG S-19264T (=DSM 44701T), isolated from a smear-ripened cheese.</title>
        <authorList>
            <consortium name="US DOE Joint Genome Institute (JGI-PGF)"/>
            <person name="Walter F."/>
            <person name="Albersmeier A."/>
            <person name="Kalinowski J."/>
            <person name="Ruckert C."/>
        </authorList>
    </citation>
    <scope>NUCLEOTIDE SEQUENCE</scope>
    <source>
        <strain evidence="3">JCM 4834</strain>
    </source>
</reference>
<proteinExistence type="predicted"/>
<evidence type="ECO:0000313" key="5">
    <source>
        <dbReference type="Proteomes" id="UP000326831"/>
    </source>
</evidence>